<dbReference type="NCBIfam" id="TIGR00361">
    <property type="entry name" value="ComEC_Rec2"/>
    <property type="match status" value="1"/>
</dbReference>
<dbReference type="Pfam" id="PF00753">
    <property type="entry name" value="Lactamase_B"/>
    <property type="match status" value="1"/>
</dbReference>
<feature type="transmembrane region" description="Helical" evidence="6">
    <location>
        <begin position="414"/>
        <end position="440"/>
    </location>
</feature>
<dbReference type="SUPFAM" id="SSF56281">
    <property type="entry name" value="Metallo-hydrolase/oxidoreductase"/>
    <property type="match status" value="1"/>
</dbReference>
<accession>A0A238XJH9</accession>
<evidence type="ECO:0000256" key="2">
    <source>
        <dbReference type="ARBA" id="ARBA00022475"/>
    </source>
</evidence>
<dbReference type="RefSeq" id="WP_089301680.1">
    <property type="nucleotide sequence ID" value="NZ_FZNW01000011.1"/>
</dbReference>
<dbReference type="InterPro" id="IPR052159">
    <property type="entry name" value="Competence_DNA_uptake"/>
</dbReference>
<dbReference type="Pfam" id="PF13567">
    <property type="entry name" value="DUF4131"/>
    <property type="match status" value="1"/>
</dbReference>
<feature type="transmembrane region" description="Helical" evidence="6">
    <location>
        <begin position="66"/>
        <end position="86"/>
    </location>
</feature>
<dbReference type="GO" id="GO:0005886">
    <property type="term" value="C:plasma membrane"/>
    <property type="evidence" value="ECO:0007669"/>
    <property type="project" value="UniProtKB-SubCell"/>
</dbReference>
<dbReference type="OrthoDB" id="7177610at2"/>
<dbReference type="PANTHER" id="PTHR30619:SF1">
    <property type="entry name" value="RECOMBINATION PROTEIN 2"/>
    <property type="match status" value="1"/>
</dbReference>
<evidence type="ECO:0000256" key="4">
    <source>
        <dbReference type="ARBA" id="ARBA00022989"/>
    </source>
</evidence>
<organism evidence="8 9">
    <name type="scientific">Haloechinothrix alba</name>
    <dbReference type="NCBI Taxonomy" id="664784"/>
    <lineage>
        <taxon>Bacteria</taxon>
        <taxon>Bacillati</taxon>
        <taxon>Actinomycetota</taxon>
        <taxon>Actinomycetes</taxon>
        <taxon>Pseudonocardiales</taxon>
        <taxon>Pseudonocardiaceae</taxon>
        <taxon>Haloechinothrix</taxon>
    </lineage>
</organism>
<keyword evidence="2" id="KW-1003">Cell membrane</keyword>
<feature type="transmembrane region" description="Helical" evidence="6">
    <location>
        <begin position="259"/>
        <end position="282"/>
    </location>
</feature>
<keyword evidence="9" id="KW-1185">Reference proteome</keyword>
<dbReference type="InterPro" id="IPR036866">
    <property type="entry name" value="RibonucZ/Hydroxyglut_hydro"/>
</dbReference>
<feature type="domain" description="Metallo-beta-lactamase" evidence="7">
    <location>
        <begin position="546"/>
        <end position="746"/>
    </location>
</feature>
<keyword evidence="5 6" id="KW-0472">Membrane</keyword>
<dbReference type="Proteomes" id="UP000198348">
    <property type="component" value="Unassembled WGS sequence"/>
</dbReference>
<feature type="transmembrane region" description="Helical" evidence="6">
    <location>
        <begin position="509"/>
        <end position="525"/>
    </location>
</feature>
<name>A0A238XJH9_9PSEU</name>
<feature type="transmembrane region" description="Helical" evidence="6">
    <location>
        <begin position="385"/>
        <end position="408"/>
    </location>
</feature>
<dbReference type="PANTHER" id="PTHR30619">
    <property type="entry name" value="DNA INTERNALIZATION/COMPETENCE PROTEIN COMEC/REC2"/>
    <property type="match status" value="1"/>
</dbReference>
<feature type="transmembrane region" description="Helical" evidence="6">
    <location>
        <begin position="38"/>
        <end position="59"/>
    </location>
</feature>
<dbReference type="SMART" id="SM00849">
    <property type="entry name" value="Lactamase_B"/>
    <property type="match status" value="1"/>
</dbReference>
<reference evidence="8 9" key="1">
    <citation type="submission" date="2017-06" db="EMBL/GenBank/DDBJ databases">
        <authorList>
            <person name="Kim H.J."/>
            <person name="Triplett B.A."/>
        </authorList>
    </citation>
    <scope>NUCLEOTIDE SEQUENCE [LARGE SCALE GENOMIC DNA]</scope>
    <source>
        <strain evidence="8 9">DSM 45207</strain>
    </source>
</reference>
<protein>
    <submittedName>
        <fullName evidence="8">Competence protein ComEC</fullName>
    </submittedName>
</protein>
<evidence type="ECO:0000256" key="5">
    <source>
        <dbReference type="ARBA" id="ARBA00023136"/>
    </source>
</evidence>
<keyword evidence="4 6" id="KW-1133">Transmembrane helix</keyword>
<dbReference type="InterPro" id="IPR035681">
    <property type="entry name" value="ComA-like_MBL"/>
</dbReference>
<evidence type="ECO:0000313" key="9">
    <source>
        <dbReference type="Proteomes" id="UP000198348"/>
    </source>
</evidence>
<keyword evidence="3 6" id="KW-0812">Transmembrane</keyword>
<dbReference type="CDD" id="cd07731">
    <property type="entry name" value="ComA-like_MBL-fold"/>
    <property type="match status" value="1"/>
</dbReference>
<evidence type="ECO:0000256" key="3">
    <source>
        <dbReference type="ARBA" id="ARBA00022692"/>
    </source>
</evidence>
<feature type="transmembrane region" description="Helical" evidence="6">
    <location>
        <begin position="289"/>
        <end position="306"/>
    </location>
</feature>
<dbReference type="AlphaFoldDB" id="A0A238XJH9"/>
<dbReference type="InterPro" id="IPR001279">
    <property type="entry name" value="Metallo-B-lactamas"/>
</dbReference>
<dbReference type="EMBL" id="FZNW01000011">
    <property type="protein sequence ID" value="SNR58870.1"/>
    <property type="molecule type" value="Genomic_DNA"/>
</dbReference>
<proteinExistence type="predicted"/>
<evidence type="ECO:0000259" key="7">
    <source>
        <dbReference type="SMART" id="SM00849"/>
    </source>
</evidence>
<evidence type="ECO:0000313" key="8">
    <source>
        <dbReference type="EMBL" id="SNR58870.1"/>
    </source>
</evidence>
<feature type="transmembrane region" description="Helical" evidence="6">
    <location>
        <begin position="334"/>
        <end position="349"/>
    </location>
</feature>
<feature type="transmembrane region" description="Helical" evidence="6">
    <location>
        <begin position="355"/>
        <end position="373"/>
    </location>
</feature>
<feature type="transmembrane region" description="Helical" evidence="6">
    <location>
        <begin position="484"/>
        <end position="502"/>
    </location>
</feature>
<dbReference type="Pfam" id="PF03772">
    <property type="entry name" value="Competence"/>
    <property type="match status" value="1"/>
</dbReference>
<evidence type="ECO:0000256" key="1">
    <source>
        <dbReference type="ARBA" id="ARBA00004651"/>
    </source>
</evidence>
<dbReference type="Gene3D" id="3.60.15.10">
    <property type="entry name" value="Ribonuclease Z/Hydroxyacylglutathione hydrolase-like"/>
    <property type="match status" value="1"/>
</dbReference>
<dbReference type="InterPro" id="IPR025405">
    <property type="entry name" value="DUF4131"/>
</dbReference>
<gene>
    <name evidence="8" type="ORF">SAMN06265360_11149</name>
</gene>
<evidence type="ECO:0000256" key="6">
    <source>
        <dbReference type="SAM" id="Phobius"/>
    </source>
</evidence>
<dbReference type="NCBIfam" id="TIGR00360">
    <property type="entry name" value="ComEC_N-term"/>
    <property type="match status" value="1"/>
</dbReference>
<dbReference type="InterPro" id="IPR004477">
    <property type="entry name" value="ComEC_N"/>
</dbReference>
<dbReference type="InterPro" id="IPR004797">
    <property type="entry name" value="Competence_ComEC/Rec2"/>
</dbReference>
<dbReference type="GO" id="GO:0030420">
    <property type="term" value="P:establishment of competence for transformation"/>
    <property type="evidence" value="ECO:0007669"/>
    <property type="project" value="InterPro"/>
</dbReference>
<comment type="subcellular location">
    <subcellularLocation>
        <location evidence="1">Cell membrane</location>
        <topology evidence="1">Multi-pass membrane protein</topology>
    </subcellularLocation>
</comment>
<sequence>MIGGPAAADAPDHTRQDFRLVPAAGTIWLAALLGLRIAWWWAPVCGGLAAIVAAVMLARRPRRGRAVAGAVALLLAGALSAVLLGIRLHAATHDSLHAEAERSSTVHARVTVRERPRPLRSGSAAHQRQGTGSVLLTARVESAVVHGKRLDSTGRVVLLAPAGQWSRLLPGQTVALSGSLAPPRDGELAVATVRVPGDVPPTTVSDAPFWQRGGAALRRDLRAASSVLPEDAAGLLPGLVVGDTSGLPRRVLDEFRAAGMSHLVAVSGMHVNVVCGAVFLLLRGVRSGPRLSASLAGLVLAGYVVTVGYTPSVLRAGLMAAVGLLALFLGRQRAAMPALAFAVCVLVLYDPQMAVRFGFAMSVAATAALVVLAPRWVESLRSAGVPVGIASAGVVPLVAFLATAPLIAGMAGEVSLVAVGANLLATPAVAVTTVLGALATATAGAAPWLGELLARAAWPGLSWLLLVARGAADVPAGVLGWPDGWIGGGLAALVSLSCALAFRYRMPRRVLAACLVLALVVWAVVRLSAPGWPPAGWAFLACDVGQGDGLLLATGEAGSAVVLDTGSARSGMAACLDRAGVDRVPLLVVTHLHEDHYGDLPAVLDATQVDAVAVGPGRTPERAWTAVVNAARAENVPLVELAPGDAMSWSRLDLRVIGPRHVPAEQAAEPGGTPVNDLSLAVTADTPAGRILLPGDGEVAAQGDLLAAGHDLRADVLKVPHHGSGHTREDFLRAVAPAVAVISVGEGNRHDHPDTAVVDQLTGVGARIARTDRAGDIAVVPARDGIVIARRY</sequence>